<evidence type="ECO:0000313" key="2">
    <source>
        <dbReference type="Proteomes" id="UP000265520"/>
    </source>
</evidence>
<feature type="non-terminal residue" evidence="1">
    <location>
        <position position="58"/>
    </location>
</feature>
<evidence type="ECO:0000313" key="1">
    <source>
        <dbReference type="EMBL" id="MCI88655.1"/>
    </source>
</evidence>
<accession>A0A392VPL3</accession>
<dbReference type="AlphaFoldDB" id="A0A392VPL3"/>
<name>A0A392VPL3_9FABA</name>
<proteinExistence type="predicted"/>
<organism evidence="1 2">
    <name type="scientific">Trifolium medium</name>
    <dbReference type="NCBI Taxonomy" id="97028"/>
    <lineage>
        <taxon>Eukaryota</taxon>
        <taxon>Viridiplantae</taxon>
        <taxon>Streptophyta</taxon>
        <taxon>Embryophyta</taxon>
        <taxon>Tracheophyta</taxon>
        <taxon>Spermatophyta</taxon>
        <taxon>Magnoliopsida</taxon>
        <taxon>eudicotyledons</taxon>
        <taxon>Gunneridae</taxon>
        <taxon>Pentapetalae</taxon>
        <taxon>rosids</taxon>
        <taxon>fabids</taxon>
        <taxon>Fabales</taxon>
        <taxon>Fabaceae</taxon>
        <taxon>Papilionoideae</taxon>
        <taxon>50 kb inversion clade</taxon>
        <taxon>NPAAA clade</taxon>
        <taxon>Hologalegina</taxon>
        <taxon>IRL clade</taxon>
        <taxon>Trifolieae</taxon>
        <taxon>Trifolium</taxon>
    </lineage>
</organism>
<sequence>MQRLDEDKEPRCYCVEVIEDSEDKCKGQPLSPHIGRITIDAIDAQEAEWEHEIEIFLQ</sequence>
<dbReference type="Proteomes" id="UP000265520">
    <property type="component" value="Unassembled WGS sequence"/>
</dbReference>
<keyword evidence="2" id="KW-1185">Reference proteome</keyword>
<reference evidence="1 2" key="1">
    <citation type="journal article" date="2018" name="Front. Plant Sci.">
        <title>Red Clover (Trifolium pratense) and Zigzag Clover (T. medium) - A Picture of Genomic Similarities and Differences.</title>
        <authorList>
            <person name="Dluhosova J."/>
            <person name="Istvanek J."/>
            <person name="Nedelnik J."/>
            <person name="Repkova J."/>
        </authorList>
    </citation>
    <scope>NUCLEOTIDE SEQUENCE [LARGE SCALE GENOMIC DNA]</scope>
    <source>
        <strain evidence="2">cv. 10/8</strain>
        <tissue evidence="1">Leaf</tissue>
    </source>
</reference>
<comment type="caution">
    <text evidence="1">The sequence shown here is derived from an EMBL/GenBank/DDBJ whole genome shotgun (WGS) entry which is preliminary data.</text>
</comment>
<protein>
    <submittedName>
        <fullName evidence="1">Uncharacterized protein</fullName>
    </submittedName>
</protein>
<dbReference type="EMBL" id="LXQA011198900">
    <property type="protein sequence ID" value="MCI88655.1"/>
    <property type="molecule type" value="Genomic_DNA"/>
</dbReference>